<evidence type="ECO:0000313" key="1">
    <source>
        <dbReference type="EMBL" id="CEK47253.1"/>
    </source>
</evidence>
<dbReference type="AlphaFoldDB" id="A0A0B6XTN9"/>
<organism evidence="1">
    <name type="scientific">Arion vulgaris</name>
    <dbReference type="NCBI Taxonomy" id="1028688"/>
    <lineage>
        <taxon>Eukaryota</taxon>
        <taxon>Metazoa</taxon>
        <taxon>Spiralia</taxon>
        <taxon>Lophotrochozoa</taxon>
        <taxon>Mollusca</taxon>
        <taxon>Gastropoda</taxon>
        <taxon>Heterobranchia</taxon>
        <taxon>Euthyneura</taxon>
        <taxon>Panpulmonata</taxon>
        <taxon>Eupulmonata</taxon>
        <taxon>Stylommatophora</taxon>
        <taxon>Helicina</taxon>
        <taxon>Arionoidea</taxon>
        <taxon>Arionidae</taxon>
        <taxon>Arion</taxon>
    </lineage>
</organism>
<proteinExistence type="predicted"/>
<dbReference type="EMBL" id="HACG01000388">
    <property type="protein sequence ID" value="CEK47253.1"/>
    <property type="molecule type" value="Transcribed_RNA"/>
</dbReference>
<protein>
    <submittedName>
        <fullName evidence="1">Uncharacterized protein</fullName>
    </submittedName>
</protein>
<sequence>MILAYDSLNHYQAFSTVPESEGTEISNLDMGKDNETGLDMEAISLKKSGSKCMLNSPCNEEES</sequence>
<accession>A0A0B6XTN9</accession>
<gene>
    <name evidence="1" type="primary">ORF894</name>
</gene>
<name>A0A0B6XTN9_9EUPU</name>
<reference evidence="1" key="1">
    <citation type="submission" date="2014-12" db="EMBL/GenBank/DDBJ databases">
        <title>Insight into the proteome of Arion vulgaris.</title>
        <authorList>
            <person name="Aradska J."/>
            <person name="Bulat T."/>
            <person name="Smidak R."/>
            <person name="Sarate P."/>
            <person name="Gangsoo J."/>
            <person name="Sialana F."/>
            <person name="Bilban M."/>
            <person name="Lubec G."/>
        </authorList>
    </citation>
    <scope>NUCLEOTIDE SEQUENCE</scope>
    <source>
        <tissue evidence="1">Skin</tissue>
    </source>
</reference>
<feature type="non-terminal residue" evidence="1">
    <location>
        <position position="63"/>
    </location>
</feature>